<proteinExistence type="predicted"/>
<gene>
    <name evidence="1" type="ORF">TL16_g10111</name>
</gene>
<evidence type="ECO:0000313" key="2">
    <source>
        <dbReference type="Proteomes" id="UP001162640"/>
    </source>
</evidence>
<name>A0A9W7B6H5_9STRA</name>
<organism evidence="1 2">
    <name type="scientific">Triparma laevis f. inornata</name>
    <dbReference type="NCBI Taxonomy" id="1714386"/>
    <lineage>
        <taxon>Eukaryota</taxon>
        <taxon>Sar</taxon>
        <taxon>Stramenopiles</taxon>
        <taxon>Ochrophyta</taxon>
        <taxon>Bolidophyceae</taxon>
        <taxon>Parmales</taxon>
        <taxon>Triparmaceae</taxon>
        <taxon>Triparma</taxon>
    </lineage>
</organism>
<comment type="caution">
    <text evidence="1">The sequence shown here is derived from an EMBL/GenBank/DDBJ whole genome shotgun (WGS) entry which is preliminary data.</text>
</comment>
<dbReference type="AlphaFoldDB" id="A0A9W7B6H5"/>
<dbReference type="EMBL" id="BLQM01000353">
    <property type="protein sequence ID" value="GMH85056.1"/>
    <property type="molecule type" value="Genomic_DNA"/>
</dbReference>
<protein>
    <submittedName>
        <fullName evidence="1">Uncharacterized protein</fullName>
    </submittedName>
</protein>
<evidence type="ECO:0000313" key="1">
    <source>
        <dbReference type="EMBL" id="GMH85056.1"/>
    </source>
</evidence>
<accession>A0A9W7B6H5</accession>
<dbReference type="Proteomes" id="UP001162640">
    <property type="component" value="Unassembled WGS sequence"/>
</dbReference>
<sequence length="69" mass="7680">MAALYPAHPPPTITISFLVSSRVPRTRPGFKGPTNETLTGHSDTKLKIHNMERIYKSRDSEGRGAKFVN</sequence>
<reference evidence="2" key="1">
    <citation type="journal article" date="2023" name="Commun. Biol.">
        <title>Genome analysis of Parmales, the sister group of diatoms, reveals the evolutionary specialization of diatoms from phago-mixotrophs to photoautotrophs.</title>
        <authorList>
            <person name="Ban H."/>
            <person name="Sato S."/>
            <person name="Yoshikawa S."/>
            <person name="Yamada K."/>
            <person name="Nakamura Y."/>
            <person name="Ichinomiya M."/>
            <person name="Sato N."/>
            <person name="Blanc-Mathieu R."/>
            <person name="Endo H."/>
            <person name="Kuwata A."/>
            <person name="Ogata H."/>
        </authorList>
    </citation>
    <scope>NUCLEOTIDE SEQUENCE [LARGE SCALE GENOMIC DNA]</scope>
</reference>